<evidence type="ECO:0000313" key="2">
    <source>
        <dbReference type="Proteomes" id="UP000825729"/>
    </source>
</evidence>
<name>A0AAV7FEQ0_ARIFI</name>
<organism evidence="1 2">
    <name type="scientific">Aristolochia fimbriata</name>
    <name type="common">White veined hardy Dutchman's pipe vine</name>
    <dbReference type="NCBI Taxonomy" id="158543"/>
    <lineage>
        <taxon>Eukaryota</taxon>
        <taxon>Viridiplantae</taxon>
        <taxon>Streptophyta</taxon>
        <taxon>Embryophyta</taxon>
        <taxon>Tracheophyta</taxon>
        <taxon>Spermatophyta</taxon>
        <taxon>Magnoliopsida</taxon>
        <taxon>Magnoliidae</taxon>
        <taxon>Piperales</taxon>
        <taxon>Aristolochiaceae</taxon>
        <taxon>Aristolochia</taxon>
    </lineage>
</organism>
<dbReference type="Proteomes" id="UP000825729">
    <property type="component" value="Unassembled WGS sequence"/>
</dbReference>
<sequence length="78" mass="8746">MHIVEAVLQDTAGLNYIFYRCRFEVAEVVSCFVLFCIDPRGFELLLEFLPGALSNGSLTKVMEVKESLLNSSLTDVSR</sequence>
<dbReference type="EMBL" id="JAINDJ010000002">
    <property type="protein sequence ID" value="KAG9458635.1"/>
    <property type="molecule type" value="Genomic_DNA"/>
</dbReference>
<dbReference type="AlphaFoldDB" id="A0AAV7FEQ0"/>
<evidence type="ECO:0000313" key="1">
    <source>
        <dbReference type="EMBL" id="KAG9458635.1"/>
    </source>
</evidence>
<comment type="caution">
    <text evidence="1">The sequence shown here is derived from an EMBL/GenBank/DDBJ whole genome shotgun (WGS) entry which is preliminary data.</text>
</comment>
<proteinExistence type="predicted"/>
<gene>
    <name evidence="1" type="ORF">H6P81_003143</name>
</gene>
<keyword evidence="2" id="KW-1185">Reference proteome</keyword>
<protein>
    <submittedName>
        <fullName evidence="1">Uncharacterized protein</fullName>
    </submittedName>
</protein>
<reference evidence="1 2" key="1">
    <citation type="submission" date="2021-07" db="EMBL/GenBank/DDBJ databases">
        <title>The Aristolochia fimbriata genome: insights into angiosperm evolution, floral development and chemical biosynthesis.</title>
        <authorList>
            <person name="Jiao Y."/>
        </authorList>
    </citation>
    <scope>NUCLEOTIDE SEQUENCE [LARGE SCALE GENOMIC DNA]</scope>
    <source>
        <strain evidence="1">IBCAS-2021</strain>
        <tissue evidence="1">Leaf</tissue>
    </source>
</reference>
<accession>A0AAV7FEQ0</accession>